<keyword evidence="9" id="KW-1185">Reference proteome</keyword>
<evidence type="ECO:0000256" key="6">
    <source>
        <dbReference type="ARBA" id="ARBA00031154"/>
    </source>
</evidence>
<dbReference type="PANTHER" id="PTHR13295">
    <property type="entry name" value="GLUTAMATE CYSTEINE LIGASE REGULATORY SUBUNIT"/>
    <property type="match status" value="1"/>
</dbReference>
<dbReference type="InterPro" id="IPR036812">
    <property type="entry name" value="NAD(P)_OxRdtase_dom_sf"/>
</dbReference>
<dbReference type="GO" id="GO:0035226">
    <property type="term" value="F:glutamate-cysteine ligase catalytic subunit binding"/>
    <property type="evidence" value="ECO:0007669"/>
    <property type="project" value="InterPro"/>
</dbReference>
<dbReference type="InterPro" id="IPR032963">
    <property type="entry name" value="Gclm"/>
</dbReference>
<dbReference type="Proteomes" id="UP000050640">
    <property type="component" value="Unplaced"/>
</dbReference>
<evidence type="ECO:0000256" key="7">
    <source>
        <dbReference type="ARBA" id="ARBA00031732"/>
    </source>
</evidence>
<dbReference type="Gene3D" id="3.20.20.100">
    <property type="entry name" value="NADP-dependent oxidoreductase domain"/>
    <property type="match status" value="1"/>
</dbReference>
<evidence type="ECO:0000256" key="1">
    <source>
        <dbReference type="ARBA" id="ARBA00005006"/>
    </source>
</evidence>
<proteinExistence type="inferred from homology"/>
<comment type="similarity">
    <text evidence="2">Belongs to the aldo/keto reductase family. Glutamate--cysteine ligase light chain subfamily.</text>
</comment>
<dbReference type="PANTHER" id="PTHR13295:SF4">
    <property type="entry name" value="GLUTAMATE--CYSTEINE LIGASE REGULATORY SUBUNIT"/>
    <property type="match status" value="1"/>
</dbReference>
<evidence type="ECO:0000256" key="4">
    <source>
        <dbReference type="ARBA" id="ARBA00022684"/>
    </source>
</evidence>
<comment type="pathway">
    <text evidence="1">Sulfur metabolism; glutathione biosynthesis; glutathione from L-cysteine and L-glutamate: step 1/2.</text>
</comment>
<dbReference type="GO" id="GO:0030234">
    <property type="term" value="F:enzyme regulator activity"/>
    <property type="evidence" value="ECO:0007669"/>
    <property type="project" value="TreeGrafter"/>
</dbReference>
<dbReference type="WBParaSite" id="EEL_0000548801-mRNA-1">
    <property type="protein sequence ID" value="EEL_0000548801-mRNA-1"/>
    <property type="gene ID" value="EEL_0000548801"/>
</dbReference>
<evidence type="ECO:0000313" key="9">
    <source>
        <dbReference type="Proteomes" id="UP000050640"/>
    </source>
</evidence>
<evidence type="ECO:0000256" key="8">
    <source>
        <dbReference type="ARBA" id="ARBA00032926"/>
    </source>
</evidence>
<dbReference type="AlphaFoldDB" id="A0A0R3RU05"/>
<dbReference type="STRING" id="1147741.A0A0R3RU05"/>
<evidence type="ECO:0000313" key="10">
    <source>
        <dbReference type="WBParaSite" id="EEL_0000548801-mRNA-1"/>
    </source>
</evidence>
<evidence type="ECO:0000256" key="3">
    <source>
        <dbReference type="ARBA" id="ARBA00011532"/>
    </source>
</evidence>
<reference evidence="10" key="1">
    <citation type="submission" date="2017-02" db="UniProtKB">
        <authorList>
            <consortium name="WormBaseParasite"/>
        </authorList>
    </citation>
    <scope>IDENTIFICATION</scope>
</reference>
<accession>A0A0R3RU05</accession>
<dbReference type="GO" id="GO:0017109">
    <property type="term" value="C:glutamate-cysteine ligase complex"/>
    <property type="evidence" value="ECO:0007669"/>
    <property type="project" value="TreeGrafter"/>
</dbReference>
<comment type="subunit">
    <text evidence="3">Heterodimer of a catalytic heavy chain and a regulatory light chain.</text>
</comment>
<dbReference type="GO" id="GO:0006750">
    <property type="term" value="P:glutathione biosynthetic process"/>
    <property type="evidence" value="ECO:0007669"/>
    <property type="project" value="UniProtKB-UniPathway"/>
</dbReference>
<sequence>MSANINLSSVEIMSQVQKSPAVRLNTGNIQRHPELFRQMFKNSAEELVAALEHQLDGPNVPDLEMRPDGTVMLARDSENCRLNTVEKADMKITLKVFMSSLDIKQVEESIDTALNETNAKSISQLIVAFPPDDKLDIDPSVPSQVQQWLSHILPFWKQLEILVRTHKVNTLGVADLDYEQLKALYESTNDCRPMIDHYNTEHCCTVPPELREYAKQKDIQLLTHNDPNLCSISEKLDATARKLFGNEHFNLLFIARLTVWLRSRSIIVGKGYILKFLKNIS</sequence>
<name>A0A0R3RU05_9BILA</name>
<protein>
    <recommendedName>
        <fullName evidence="7">GCS light chain</fullName>
    </recommendedName>
    <alternativeName>
        <fullName evidence="5">Gamma-ECS regulatory subunit</fullName>
    </alternativeName>
    <alternativeName>
        <fullName evidence="8">Gamma-glutamylcysteine synthetase regulatory subunit</fullName>
    </alternativeName>
    <alternativeName>
        <fullName evidence="6">Glutamate--cysteine ligase modifier subunit</fullName>
    </alternativeName>
</protein>
<evidence type="ECO:0000256" key="2">
    <source>
        <dbReference type="ARBA" id="ARBA00008612"/>
    </source>
</evidence>
<dbReference type="UniPathway" id="UPA00142">
    <property type="reaction ID" value="UER00209"/>
</dbReference>
<organism evidence="9 10">
    <name type="scientific">Elaeophora elaphi</name>
    <dbReference type="NCBI Taxonomy" id="1147741"/>
    <lineage>
        <taxon>Eukaryota</taxon>
        <taxon>Metazoa</taxon>
        <taxon>Ecdysozoa</taxon>
        <taxon>Nematoda</taxon>
        <taxon>Chromadorea</taxon>
        <taxon>Rhabditida</taxon>
        <taxon>Spirurina</taxon>
        <taxon>Spiruromorpha</taxon>
        <taxon>Filarioidea</taxon>
        <taxon>Onchocercidae</taxon>
        <taxon>Elaeophora</taxon>
    </lineage>
</organism>
<evidence type="ECO:0000256" key="5">
    <source>
        <dbReference type="ARBA" id="ARBA00030406"/>
    </source>
</evidence>
<keyword evidence="4" id="KW-0317">Glutathione biosynthesis</keyword>
<dbReference type="SUPFAM" id="SSF51430">
    <property type="entry name" value="NAD(P)-linked oxidoreductase"/>
    <property type="match status" value="1"/>
</dbReference>